<dbReference type="Proteomes" id="UP000525923">
    <property type="component" value="Unassembled WGS sequence"/>
</dbReference>
<proteinExistence type="predicted"/>
<comment type="caution">
    <text evidence="1">The sequence shown here is derived from an EMBL/GenBank/DDBJ whole genome shotgun (WGS) entry which is preliminary data.</text>
</comment>
<dbReference type="EMBL" id="JACHHE010000003">
    <property type="protein sequence ID" value="MBB5179908.1"/>
    <property type="molecule type" value="Genomic_DNA"/>
</dbReference>
<reference evidence="1 2" key="1">
    <citation type="submission" date="2020-08" db="EMBL/GenBank/DDBJ databases">
        <title>Genomic Encyclopedia of Type Strains, Phase IV (KMG-IV): sequencing the most valuable type-strain genomes for metagenomic binning, comparative biology and taxonomic classification.</title>
        <authorList>
            <person name="Goeker M."/>
        </authorList>
    </citation>
    <scope>NUCLEOTIDE SEQUENCE [LARGE SCALE GENOMIC DNA]</scope>
    <source>
        <strain evidence="1 2">DSM 15895</strain>
    </source>
</reference>
<dbReference type="AlphaFoldDB" id="A0A7W8CQW0"/>
<gene>
    <name evidence="1" type="ORF">HNQ44_001332</name>
</gene>
<evidence type="ECO:0000313" key="1">
    <source>
        <dbReference type="EMBL" id="MBB5179908.1"/>
    </source>
</evidence>
<organism evidence="1 2">
    <name type="scientific">Planococcus koreensis</name>
    <dbReference type="NCBI Taxonomy" id="112331"/>
    <lineage>
        <taxon>Bacteria</taxon>
        <taxon>Bacillati</taxon>
        <taxon>Bacillota</taxon>
        <taxon>Bacilli</taxon>
        <taxon>Bacillales</taxon>
        <taxon>Caryophanaceae</taxon>
        <taxon>Planococcus</taxon>
    </lineage>
</organism>
<name>A0A7W8CQW0_9BACL</name>
<evidence type="ECO:0000313" key="2">
    <source>
        <dbReference type="Proteomes" id="UP000525923"/>
    </source>
</evidence>
<sequence length="114" mass="13490">MKVKKMEAGLYCLGCKEEVNHEVTYINDDIKSISCLQCGRTKELKLDLKKEFYKEIYERISTKPTRITKEYKEDLSHLLLSLPVRAIRKPYELLKDVNSSRKVMQTYKSKKKIK</sequence>
<keyword evidence="2" id="KW-1185">Reference proteome</keyword>
<dbReference type="RefSeq" id="WP_135502759.1">
    <property type="nucleotide sequence ID" value="NZ_JACHHE010000003.1"/>
</dbReference>
<accession>A0A7W8CQW0</accession>
<protein>
    <submittedName>
        <fullName evidence="1">Zn ribbon nucleic-acid-binding protein</fullName>
    </submittedName>
</protein>
<dbReference type="OrthoDB" id="2427546at2"/>